<name>A0A139W9J3_TRICA</name>
<evidence type="ECO:0000313" key="2">
    <source>
        <dbReference type="Proteomes" id="UP000007266"/>
    </source>
</evidence>
<dbReference type="AlphaFoldDB" id="A0A139W9J3"/>
<proteinExistence type="predicted"/>
<evidence type="ECO:0000313" key="1">
    <source>
        <dbReference type="EMBL" id="KYB24564.1"/>
    </source>
</evidence>
<dbReference type="InParanoid" id="A0A139W9J3"/>
<protein>
    <submittedName>
        <fullName evidence="1">Uncharacterized protein</fullName>
    </submittedName>
</protein>
<accession>A0A139W9J3</accession>
<dbReference type="Proteomes" id="UP000007266">
    <property type="component" value="Unassembled WGS sequence"/>
</dbReference>
<organism evidence="1 2">
    <name type="scientific">Tribolium castaneum</name>
    <name type="common">Red flour beetle</name>
    <dbReference type="NCBI Taxonomy" id="7070"/>
    <lineage>
        <taxon>Eukaryota</taxon>
        <taxon>Metazoa</taxon>
        <taxon>Ecdysozoa</taxon>
        <taxon>Arthropoda</taxon>
        <taxon>Hexapoda</taxon>
        <taxon>Insecta</taxon>
        <taxon>Pterygota</taxon>
        <taxon>Neoptera</taxon>
        <taxon>Endopterygota</taxon>
        <taxon>Coleoptera</taxon>
        <taxon>Polyphaga</taxon>
        <taxon>Cucujiformia</taxon>
        <taxon>Tenebrionidae</taxon>
        <taxon>Tenebrionidae incertae sedis</taxon>
        <taxon>Tribolium</taxon>
    </lineage>
</organism>
<keyword evidence="2" id="KW-1185">Reference proteome</keyword>
<reference evidence="1 2" key="2">
    <citation type="journal article" date="2010" name="Nucleic Acids Res.">
        <title>BeetleBase in 2010: revisions to provide comprehensive genomic information for Tribolium castaneum.</title>
        <authorList>
            <person name="Kim H.S."/>
            <person name="Murphy T."/>
            <person name="Xia J."/>
            <person name="Caragea D."/>
            <person name="Park Y."/>
            <person name="Beeman R.W."/>
            <person name="Lorenzen M.D."/>
            <person name="Butcher S."/>
            <person name="Manak J.R."/>
            <person name="Brown S.J."/>
        </authorList>
    </citation>
    <scope>NUCLEOTIDE SEQUENCE [LARGE SCALE GENOMIC DNA]</scope>
    <source>
        <strain evidence="1 2">Georgia GA2</strain>
    </source>
</reference>
<gene>
    <name evidence="1" type="primary">AUGUSTUS-3.0.2_31829</name>
    <name evidence="1" type="ORF">TcasGA2_TC031829</name>
</gene>
<dbReference type="EMBL" id="KQ972275">
    <property type="protein sequence ID" value="KYB24564.1"/>
    <property type="molecule type" value="Genomic_DNA"/>
</dbReference>
<reference evidence="1 2" key="1">
    <citation type="journal article" date="2008" name="Nature">
        <title>The genome of the model beetle and pest Tribolium castaneum.</title>
        <authorList>
            <consortium name="Tribolium Genome Sequencing Consortium"/>
            <person name="Richards S."/>
            <person name="Gibbs R.A."/>
            <person name="Weinstock G.M."/>
            <person name="Brown S.J."/>
            <person name="Denell R."/>
            <person name="Beeman R.W."/>
            <person name="Gibbs R."/>
            <person name="Beeman R.W."/>
            <person name="Brown S.J."/>
            <person name="Bucher G."/>
            <person name="Friedrich M."/>
            <person name="Grimmelikhuijzen C.J."/>
            <person name="Klingler M."/>
            <person name="Lorenzen M."/>
            <person name="Richards S."/>
            <person name="Roth S."/>
            <person name="Schroder R."/>
            <person name="Tautz D."/>
            <person name="Zdobnov E.M."/>
            <person name="Muzny D."/>
            <person name="Gibbs R.A."/>
            <person name="Weinstock G.M."/>
            <person name="Attaway T."/>
            <person name="Bell S."/>
            <person name="Buhay C.J."/>
            <person name="Chandrabose M.N."/>
            <person name="Chavez D."/>
            <person name="Clerk-Blankenburg K.P."/>
            <person name="Cree A."/>
            <person name="Dao M."/>
            <person name="Davis C."/>
            <person name="Chacko J."/>
            <person name="Dinh H."/>
            <person name="Dugan-Rocha S."/>
            <person name="Fowler G."/>
            <person name="Garner T.T."/>
            <person name="Garnes J."/>
            <person name="Gnirke A."/>
            <person name="Hawes A."/>
            <person name="Hernandez J."/>
            <person name="Hines S."/>
            <person name="Holder M."/>
            <person name="Hume J."/>
            <person name="Jhangiani S.N."/>
            <person name="Joshi V."/>
            <person name="Khan Z.M."/>
            <person name="Jackson L."/>
            <person name="Kovar C."/>
            <person name="Kowis A."/>
            <person name="Lee S."/>
            <person name="Lewis L.R."/>
            <person name="Margolis J."/>
            <person name="Morgan M."/>
            <person name="Nazareth L.V."/>
            <person name="Nguyen N."/>
            <person name="Okwuonu G."/>
            <person name="Parker D."/>
            <person name="Richards S."/>
            <person name="Ruiz S.J."/>
            <person name="Santibanez J."/>
            <person name="Savard J."/>
            <person name="Scherer S.E."/>
            <person name="Schneider B."/>
            <person name="Sodergren E."/>
            <person name="Tautz D."/>
            <person name="Vattahil S."/>
            <person name="Villasana D."/>
            <person name="White C.S."/>
            <person name="Wright R."/>
            <person name="Park Y."/>
            <person name="Beeman R.W."/>
            <person name="Lord J."/>
            <person name="Oppert B."/>
            <person name="Lorenzen M."/>
            <person name="Brown S."/>
            <person name="Wang L."/>
            <person name="Savard J."/>
            <person name="Tautz D."/>
            <person name="Richards S."/>
            <person name="Weinstock G."/>
            <person name="Gibbs R.A."/>
            <person name="Liu Y."/>
            <person name="Worley K."/>
            <person name="Weinstock G."/>
            <person name="Elsik C.G."/>
            <person name="Reese J.T."/>
            <person name="Elhaik E."/>
            <person name="Landan G."/>
            <person name="Graur D."/>
            <person name="Arensburger P."/>
            <person name="Atkinson P."/>
            <person name="Beeman R.W."/>
            <person name="Beidler J."/>
            <person name="Brown S.J."/>
            <person name="Demuth J.P."/>
            <person name="Drury D.W."/>
            <person name="Du Y.Z."/>
            <person name="Fujiwara H."/>
            <person name="Lorenzen M."/>
            <person name="Maselli V."/>
            <person name="Osanai M."/>
            <person name="Park Y."/>
            <person name="Robertson H.M."/>
            <person name="Tu Z."/>
            <person name="Wang J.J."/>
            <person name="Wang S."/>
            <person name="Richards S."/>
            <person name="Song H."/>
            <person name="Zhang L."/>
            <person name="Sodergren E."/>
            <person name="Werner D."/>
            <person name="Stanke M."/>
            <person name="Morgenstern B."/>
            <person name="Solovyev V."/>
            <person name="Kosarev P."/>
            <person name="Brown G."/>
            <person name="Chen H.C."/>
            <person name="Ermolaeva O."/>
            <person name="Hlavina W."/>
            <person name="Kapustin Y."/>
            <person name="Kiryutin B."/>
            <person name="Kitts P."/>
            <person name="Maglott D."/>
            <person name="Pruitt K."/>
            <person name="Sapojnikov V."/>
            <person name="Souvorov A."/>
            <person name="Mackey A.J."/>
            <person name="Waterhouse R.M."/>
            <person name="Wyder S."/>
            <person name="Zdobnov E.M."/>
            <person name="Zdobnov E.M."/>
            <person name="Wyder S."/>
            <person name="Kriventseva E.V."/>
            <person name="Kadowaki T."/>
            <person name="Bork P."/>
            <person name="Aranda M."/>
            <person name="Bao R."/>
            <person name="Beermann A."/>
            <person name="Berns N."/>
            <person name="Bolognesi R."/>
            <person name="Bonneton F."/>
            <person name="Bopp D."/>
            <person name="Brown S.J."/>
            <person name="Bucher G."/>
            <person name="Butts T."/>
            <person name="Chaumot A."/>
            <person name="Denell R.E."/>
            <person name="Ferrier D.E."/>
            <person name="Friedrich M."/>
            <person name="Gordon C.M."/>
            <person name="Jindra M."/>
            <person name="Klingler M."/>
            <person name="Lan Q."/>
            <person name="Lattorff H.M."/>
            <person name="Laudet V."/>
            <person name="von Levetsow C."/>
            <person name="Liu Z."/>
            <person name="Lutz R."/>
            <person name="Lynch J.A."/>
            <person name="da Fonseca R.N."/>
            <person name="Posnien N."/>
            <person name="Reuter R."/>
            <person name="Roth S."/>
            <person name="Savard J."/>
            <person name="Schinko J.B."/>
            <person name="Schmitt C."/>
            <person name="Schoppmeier M."/>
            <person name="Schroder R."/>
            <person name="Shippy T.D."/>
            <person name="Simonnet F."/>
            <person name="Marques-Souza H."/>
            <person name="Tautz D."/>
            <person name="Tomoyasu Y."/>
            <person name="Trauner J."/>
            <person name="Van der Zee M."/>
            <person name="Vervoort M."/>
            <person name="Wittkopp N."/>
            <person name="Wimmer E.A."/>
            <person name="Yang X."/>
            <person name="Jones A.K."/>
            <person name="Sattelle D.B."/>
            <person name="Ebert P.R."/>
            <person name="Nelson D."/>
            <person name="Scott J.G."/>
            <person name="Beeman R.W."/>
            <person name="Muthukrishnan S."/>
            <person name="Kramer K.J."/>
            <person name="Arakane Y."/>
            <person name="Beeman R.W."/>
            <person name="Zhu Q."/>
            <person name="Hogenkamp D."/>
            <person name="Dixit R."/>
            <person name="Oppert B."/>
            <person name="Jiang H."/>
            <person name="Zou Z."/>
            <person name="Marshall J."/>
            <person name="Elpidina E."/>
            <person name="Vinokurov K."/>
            <person name="Oppert C."/>
            <person name="Zou Z."/>
            <person name="Evans J."/>
            <person name="Lu Z."/>
            <person name="Zhao P."/>
            <person name="Sumathipala N."/>
            <person name="Altincicek B."/>
            <person name="Vilcinskas A."/>
            <person name="Williams M."/>
            <person name="Hultmark D."/>
            <person name="Hetru C."/>
            <person name="Jiang H."/>
            <person name="Grimmelikhuijzen C.J."/>
            <person name="Hauser F."/>
            <person name="Cazzamali G."/>
            <person name="Williamson M."/>
            <person name="Park Y."/>
            <person name="Li B."/>
            <person name="Tanaka Y."/>
            <person name="Predel R."/>
            <person name="Neupert S."/>
            <person name="Schachtner J."/>
            <person name="Verleyen P."/>
            <person name="Raible F."/>
            <person name="Bork P."/>
            <person name="Friedrich M."/>
            <person name="Walden K.K."/>
            <person name="Robertson H.M."/>
            <person name="Angeli S."/>
            <person name="Foret S."/>
            <person name="Bucher G."/>
            <person name="Schuetz S."/>
            <person name="Maleszka R."/>
            <person name="Wimmer E.A."/>
            <person name="Beeman R.W."/>
            <person name="Lorenzen M."/>
            <person name="Tomoyasu Y."/>
            <person name="Miller S.C."/>
            <person name="Grossmann D."/>
            <person name="Bucher G."/>
        </authorList>
    </citation>
    <scope>NUCLEOTIDE SEQUENCE [LARGE SCALE GENOMIC DNA]</scope>
    <source>
        <strain evidence="1 2">Georgia GA2</strain>
    </source>
</reference>
<sequence length="47" mass="5334">MLFKHYMAFFGDNEEIAEQKAYCTILKCILPTDQLTDHSIDGGVRVA</sequence>